<protein>
    <submittedName>
        <fullName evidence="2">Uncharacterized protein</fullName>
    </submittedName>
</protein>
<evidence type="ECO:0000313" key="2">
    <source>
        <dbReference type="EMBL" id="KRN89652.1"/>
    </source>
</evidence>
<accession>A0A0R2KTV6</accession>
<organism evidence="2 3">
    <name type="scientific">Ligilactobacillus ceti DSM 22408</name>
    <dbReference type="NCBI Taxonomy" id="1122146"/>
    <lineage>
        <taxon>Bacteria</taxon>
        <taxon>Bacillati</taxon>
        <taxon>Bacillota</taxon>
        <taxon>Bacilli</taxon>
        <taxon>Lactobacillales</taxon>
        <taxon>Lactobacillaceae</taxon>
        <taxon>Ligilactobacillus</taxon>
    </lineage>
</organism>
<dbReference type="RefSeq" id="WP_155885130.1">
    <property type="nucleotide sequence ID" value="NZ_AUHP01000018.1"/>
</dbReference>
<keyword evidence="1" id="KW-0472">Membrane</keyword>
<dbReference type="PATRIC" id="fig|1122146.4.peg.1239"/>
<dbReference type="Proteomes" id="UP000051500">
    <property type="component" value="Unassembled WGS sequence"/>
</dbReference>
<feature type="transmembrane region" description="Helical" evidence="1">
    <location>
        <begin position="37"/>
        <end position="54"/>
    </location>
</feature>
<dbReference type="AlphaFoldDB" id="A0A0R2KTV6"/>
<name>A0A0R2KTV6_9LACO</name>
<comment type="caution">
    <text evidence="2">The sequence shown here is derived from an EMBL/GenBank/DDBJ whole genome shotgun (WGS) entry which is preliminary data.</text>
</comment>
<reference evidence="2 3" key="1">
    <citation type="journal article" date="2015" name="Genome Announc.">
        <title>Expanding the biotechnology potential of lactobacilli through comparative genomics of 213 strains and associated genera.</title>
        <authorList>
            <person name="Sun Z."/>
            <person name="Harris H.M."/>
            <person name="McCann A."/>
            <person name="Guo C."/>
            <person name="Argimon S."/>
            <person name="Zhang W."/>
            <person name="Yang X."/>
            <person name="Jeffery I.B."/>
            <person name="Cooney J.C."/>
            <person name="Kagawa T.F."/>
            <person name="Liu W."/>
            <person name="Song Y."/>
            <person name="Salvetti E."/>
            <person name="Wrobel A."/>
            <person name="Rasinkangas P."/>
            <person name="Parkhill J."/>
            <person name="Rea M.C."/>
            <person name="O'Sullivan O."/>
            <person name="Ritari J."/>
            <person name="Douillard F.P."/>
            <person name="Paul Ross R."/>
            <person name="Yang R."/>
            <person name="Briner A.E."/>
            <person name="Felis G.E."/>
            <person name="de Vos W.M."/>
            <person name="Barrangou R."/>
            <person name="Klaenhammer T.R."/>
            <person name="Caufield P.W."/>
            <person name="Cui Y."/>
            <person name="Zhang H."/>
            <person name="O'Toole P.W."/>
        </authorList>
    </citation>
    <scope>NUCLEOTIDE SEQUENCE [LARGE SCALE GENOMIC DNA]</scope>
    <source>
        <strain evidence="2 3">DSM 22408</strain>
    </source>
</reference>
<dbReference type="EMBL" id="JQBZ01000010">
    <property type="protein sequence ID" value="KRN89652.1"/>
    <property type="molecule type" value="Genomic_DNA"/>
</dbReference>
<gene>
    <name evidence="2" type="ORF">IV53_GL001202</name>
</gene>
<keyword evidence="1" id="KW-1133">Transmembrane helix</keyword>
<evidence type="ECO:0000256" key="1">
    <source>
        <dbReference type="SAM" id="Phobius"/>
    </source>
</evidence>
<keyword evidence="3" id="KW-1185">Reference proteome</keyword>
<sequence length="58" mass="6473">MNSYYGPLIVICLSIAYPLLAKSHLIPAWLPVEAEATANGLAIMAIVWLSFLLMKRRK</sequence>
<evidence type="ECO:0000313" key="3">
    <source>
        <dbReference type="Proteomes" id="UP000051500"/>
    </source>
</evidence>
<keyword evidence="1" id="KW-0812">Transmembrane</keyword>
<proteinExistence type="predicted"/>